<organism evidence="2 3">
    <name type="scientific">Actinoplanes philippinensis</name>
    <dbReference type="NCBI Taxonomy" id="35752"/>
    <lineage>
        <taxon>Bacteria</taxon>
        <taxon>Bacillati</taxon>
        <taxon>Actinomycetota</taxon>
        <taxon>Actinomycetes</taxon>
        <taxon>Micromonosporales</taxon>
        <taxon>Micromonosporaceae</taxon>
        <taxon>Actinoplanes</taxon>
    </lineage>
</organism>
<keyword evidence="3" id="KW-1185">Reference proteome</keyword>
<dbReference type="Proteomes" id="UP000199645">
    <property type="component" value="Unassembled WGS sequence"/>
</dbReference>
<proteinExistence type="predicted"/>
<dbReference type="AlphaFoldDB" id="A0A1I2MKR9"/>
<accession>A0A1I2MKR9</accession>
<protein>
    <submittedName>
        <fullName evidence="2">Uncharacterized protein</fullName>
    </submittedName>
</protein>
<gene>
    <name evidence="2" type="ORF">SAMN05421541_13033</name>
</gene>
<dbReference type="STRING" id="35752.SAMN05421541_13033"/>
<dbReference type="EMBL" id="FONV01000030">
    <property type="protein sequence ID" value="SFF91299.1"/>
    <property type="molecule type" value="Genomic_DNA"/>
</dbReference>
<evidence type="ECO:0000256" key="1">
    <source>
        <dbReference type="SAM" id="MobiDB-lite"/>
    </source>
</evidence>
<reference evidence="2 3" key="1">
    <citation type="submission" date="2016-10" db="EMBL/GenBank/DDBJ databases">
        <authorList>
            <person name="de Groot N.N."/>
        </authorList>
    </citation>
    <scope>NUCLEOTIDE SEQUENCE [LARGE SCALE GENOMIC DNA]</scope>
    <source>
        <strain evidence="2 3">DSM 43019</strain>
    </source>
</reference>
<evidence type="ECO:0000313" key="2">
    <source>
        <dbReference type="EMBL" id="SFF91299.1"/>
    </source>
</evidence>
<evidence type="ECO:0000313" key="3">
    <source>
        <dbReference type="Proteomes" id="UP000199645"/>
    </source>
</evidence>
<feature type="region of interest" description="Disordered" evidence="1">
    <location>
        <begin position="166"/>
        <end position="197"/>
    </location>
</feature>
<name>A0A1I2MKR9_9ACTN</name>
<sequence>MPITAGSVCRRNVVAATGDDPAWRVMRVGRWLATIRFPDGTERYAEYSTVVESTYHPLYPEVCRVGETLPSGNECYRDTAVGEPLPYDRDAPLSPVGELVLVTVTRQPDDDVWHALYSPSGAVLVGPLSGFYRYALQEDYDLIRDGAGVRHLCRWARPPAVCGARPDGERSGLRFPPPGMHWSEETDGPYPESPPAPDLFAEWNAPDICRPCLLAWLRDPEPEPAPAAASEPAAPSTWWTRLRRSWQA</sequence>